<dbReference type="Pfam" id="PF00085">
    <property type="entry name" value="Thioredoxin"/>
    <property type="match status" value="1"/>
</dbReference>
<dbReference type="RefSeq" id="XP_060668565.1">
    <property type="nucleotide sequence ID" value="XM_060812582.1"/>
</dbReference>
<dbReference type="SUPFAM" id="SSF52833">
    <property type="entry name" value="Thioredoxin-like"/>
    <property type="match status" value="1"/>
</dbReference>
<protein>
    <submittedName>
        <fullName evidence="3">Uncharacterized protein LOC107431662 isoform X1</fullName>
    </submittedName>
</protein>
<keyword evidence="2" id="KW-1185">Reference proteome</keyword>
<feature type="domain" description="Thioredoxin" evidence="1">
    <location>
        <begin position="65"/>
        <end position="131"/>
    </location>
</feature>
<dbReference type="InterPro" id="IPR013766">
    <property type="entry name" value="Thioredoxin_domain"/>
</dbReference>
<name>A0ABM3ZVR0_ZIZJJ</name>
<evidence type="ECO:0000313" key="2">
    <source>
        <dbReference type="Proteomes" id="UP001652623"/>
    </source>
</evidence>
<organism evidence="2 3">
    <name type="scientific">Ziziphus jujuba</name>
    <name type="common">Chinese jujube</name>
    <name type="synonym">Ziziphus sativa</name>
    <dbReference type="NCBI Taxonomy" id="326968"/>
    <lineage>
        <taxon>Eukaryota</taxon>
        <taxon>Viridiplantae</taxon>
        <taxon>Streptophyta</taxon>
        <taxon>Embryophyta</taxon>
        <taxon>Tracheophyta</taxon>
        <taxon>Spermatophyta</taxon>
        <taxon>Magnoliopsida</taxon>
        <taxon>eudicotyledons</taxon>
        <taxon>Gunneridae</taxon>
        <taxon>Pentapetalae</taxon>
        <taxon>rosids</taxon>
        <taxon>fabids</taxon>
        <taxon>Rosales</taxon>
        <taxon>Rhamnaceae</taxon>
        <taxon>Paliureae</taxon>
        <taxon>Ziziphus</taxon>
    </lineage>
</organism>
<dbReference type="Proteomes" id="UP001652623">
    <property type="component" value="Chromosome 11"/>
</dbReference>
<evidence type="ECO:0000259" key="1">
    <source>
        <dbReference type="Pfam" id="PF00085"/>
    </source>
</evidence>
<gene>
    <name evidence="3" type="primary">LOC107431662</name>
</gene>
<evidence type="ECO:0000313" key="3">
    <source>
        <dbReference type="RefSeq" id="XP_060668565.1"/>
    </source>
</evidence>
<sequence length="218" mass="25207">MGLVYLRIAFFILPRHNKLLWRLVAQKRSPKLRRLRRNSQTGTFRRVLTLLLQNIGGSKLYHESPRLICVLYTAPTYGPCRTLKPIRSKVIDEFDHNVHFVETDIEENLEIAEVAGIMGTPCVQFFKNKENLRLFFFYTPGAGPTVKSGSKGKRHHLILTKTLEWTLNWCILQSMFDRQTLKLTEVTTSDKLESIGMVQATELGFTLMFMKVSNRSPF</sequence>
<dbReference type="InterPro" id="IPR036249">
    <property type="entry name" value="Thioredoxin-like_sf"/>
</dbReference>
<proteinExistence type="predicted"/>
<dbReference type="GeneID" id="107431662"/>
<reference evidence="3" key="1">
    <citation type="submission" date="2025-08" db="UniProtKB">
        <authorList>
            <consortium name="RefSeq"/>
        </authorList>
    </citation>
    <scope>IDENTIFICATION</scope>
    <source>
        <tissue evidence="3">Seedling</tissue>
    </source>
</reference>
<accession>A0ABM3ZVR0</accession>
<dbReference type="Gene3D" id="3.40.30.10">
    <property type="entry name" value="Glutaredoxin"/>
    <property type="match status" value="1"/>
</dbReference>